<proteinExistence type="inferred from homology"/>
<dbReference type="InParanoid" id="D5GGH0"/>
<keyword evidence="2 8" id="KW-0812">Transmembrane</keyword>
<dbReference type="OMA" id="NDRLEWI"/>
<dbReference type="GeneID" id="9183211"/>
<evidence type="ECO:0000256" key="4">
    <source>
        <dbReference type="ARBA" id="ARBA00023136"/>
    </source>
</evidence>
<protein>
    <submittedName>
        <fullName evidence="9">(Perigord truffle) hypothetical protein</fullName>
    </submittedName>
</protein>
<organism evidence="9 10">
    <name type="scientific">Tuber melanosporum (strain Mel28)</name>
    <name type="common">Perigord black truffle</name>
    <dbReference type="NCBI Taxonomy" id="656061"/>
    <lineage>
        <taxon>Eukaryota</taxon>
        <taxon>Fungi</taxon>
        <taxon>Dikarya</taxon>
        <taxon>Ascomycota</taxon>
        <taxon>Pezizomycotina</taxon>
        <taxon>Pezizomycetes</taxon>
        <taxon>Pezizales</taxon>
        <taxon>Tuberaceae</taxon>
        <taxon>Tuber</taxon>
    </lineage>
</organism>
<sequence length="347" mass="38285">MLPPHCEPRGAFLTTISSVFGTCIPSAISFVSTVFGTLSMMSWLCAQIPQVHKNYLNQSAEGLSWAFMAIWLAGDICNFTGAVLLHQQPFQIAIAAYYILIDTVLVFQLYYYGFGSERLDRRAPVIKKSESEVGEDNTRTPSLYSYGTNQNPNLDGLRDRVRVARTHCDNRSFRTIVFGSLALLSSRAHAAPIGTQAPLAEVDIGQILSWTSCILYFSSRIPQILKNHSRKSTDGLSPILFMAAFSGNFFYSASLIINPLGWNDYPAYGGGGLAGPDGSVADEWWSRTLPFFLGAWSVVIMDAIVGLQFYRWPPKKDELEVVGAQVEDERQGLLSEVESSYNDTGTG</sequence>
<dbReference type="RefSeq" id="XP_002839422.1">
    <property type="nucleotide sequence ID" value="XM_002839376.1"/>
</dbReference>
<dbReference type="STRING" id="656061.D5GGH0"/>
<dbReference type="GO" id="GO:0000329">
    <property type="term" value="C:fungal-type vacuole membrane"/>
    <property type="evidence" value="ECO:0007669"/>
    <property type="project" value="TreeGrafter"/>
</dbReference>
<keyword evidence="4 8" id="KW-0472">Membrane</keyword>
<dbReference type="Gene3D" id="1.20.1280.290">
    <property type="match status" value="2"/>
</dbReference>
<accession>D5GGH0</accession>
<dbReference type="GO" id="GO:0034488">
    <property type="term" value="P:basic amino acid transmembrane export from vacuole"/>
    <property type="evidence" value="ECO:0007669"/>
    <property type="project" value="TreeGrafter"/>
</dbReference>
<gene>
    <name evidence="9" type="ORF">GSTUM_00007380001</name>
</gene>
<dbReference type="PANTHER" id="PTHR16201:SF34">
    <property type="entry name" value="LYSOSOMAL AMINO ACID TRANSPORTER 1"/>
    <property type="match status" value="1"/>
</dbReference>
<feature type="transmembrane region" description="Helical" evidence="8">
    <location>
        <begin position="236"/>
        <end position="257"/>
    </location>
</feature>
<evidence type="ECO:0000256" key="2">
    <source>
        <dbReference type="ARBA" id="ARBA00022692"/>
    </source>
</evidence>
<comment type="similarity">
    <text evidence="5">Belongs to the laat-1 family.</text>
</comment>
<dbReference type="FunFam" id="1.20.1280.290:FF:000009">
    <property type="entry name" value="PQ loop repeat family protein"/>
    <property type="match status" value="1"/>
</dbReference>
<evidence type="ECO:0000256" key="1">
    <source>
        <dbReference type="ARBA" id="ARBA00004141"/>
    </source>
</evidence>
<keyword evidence="3 8" id="KW-1133">Transmembrane helix</keyword>
<dbReference type="EMBL" id="FN430264">
    <property type="protein sequence ID" value="CAZ83613.1"/>
    <property type="molecule type" value="Genomic_DNA"/>
</dbReference>
<dbReference type="AlphaFoldDB" id="D5GGH0"/>
<evidence type="ECO:0000313" key="10">
    <source>
        <dbReference type="Proteomes" id="UP000006911"/>
    </source>
</evidence>
<name>D5GGH0_TUBMM</name>
<feature type="compositionally biased region" description="Polar residues" evidence="7">
    <location>
        <begin position="139"/>
        <end position="151"/>
    </location>
</feature>
<comment type="catalytic activity">
    <reaction evidence="6">
        <text>L-histidine(out) + L-arginine(in) = L-histidine(in) + L-arginine(out)</text>
        <dbReference type="Rhea" id="RHEA:71063"/>
        <dbReference type="ChEBI" id="CHEBI:32682"/>
        <dbReference type="ChEBI" id="CHEBI:57595"/>
    </reaction>
</comment>
<dbReference type="Pfam" id="PF04193">
    <property type="entry name" value="PQ-loop"/>
    <property type="match status" value="2"/>
</dbReference>
<feature type="transmembrane region" description="Helical" evidence="8">
    <location>
        <begin position="289"/>
        <end position="310"/>
    </location>
</feature>
<evidence type="ECO:0000256" key="7">
    <source>
        <dbReference type="SAM" id="MobiDB-lite"/>
    </source>
</evidence>
<dbReference type="InterPro" id="IPR006603">
    <property type="entry name" value="PQ-loop_rpt"/>
</dbReference>
<reference evidence="9 10" key="1">
    <citation type="journal article" date="2010" name="Nature">
        <title>Perigord black truffle genome uncovers evolutionary origins and mechanisms of symbiosis.</title>
        <authorList>
            <person name="Martin F."/>
            <person name="Kohler A."/>
            <person name="Murat C."/>
            <person name="Balestrini R."/>
            <person name="Coutinho P.M."/>
            <person name="Jaillon O."/>
            <person name="Montanini B."/>
            <person name="Morin E."/>
            <person name="Noel B."/>
            <person name="Percudani R."/>
            <person name="Porcel B."/>
            <person name="Rubini A."/>
            <person name="Amicucci A."/>
            <person name="Amselem J."/>
            <person name="Anthouard V."/>
            <person name="Arcioni S."/>
            <person name="Artiguenave F."/>
            <person name="Aury J.M."/>
            <person name="Ballario P."/>
            <person name="Bolchi A."/>
            <person name="Brenna A."/>
            <person name="Brun A."/>
            <person name="Buee M."/>
            <person name="Cantarel B."/>
            <person name="Chevalier G."/>
            <person name="Couloux A."/>
            <person name="Da Silva C."/>
            <person name="Denoeud F."/>
            <person name="Duplessis S."/>
            <person name="Ghignone S."/>
            <person name="Hilselberger B."/>
            <person name="Iotti M."/>
            <person name="Marcais B."/>
            <person name="Mello A."/>
            <person name="Miranda M."/>
            <person name="Pacioni G."/>
            <person name="Quesneville H."/>
            <person name="Riccioni C."/>
            <person name="Ruotolo R."/>
            <person name="Splivallo R."/>
            <person name="Stocchi V."/>
            <person name="Tisserant E."/>
            <person name="Viscomi A.R."/>
            <person name="Zambonelli A."/>
            <person name="Zampieri E."/>
            <person name="Henrissat B."/>
            <person name="Lebrun M.H."/>
            <person name="Paolocci F."/>
            <person name="Bonfante P."/>
            <person name="Ottonello S."/>
            <person name="Wincker P."/>
        </authorList>
    </citation>
    <scope>NUCLEOTIDE SEQUENCE [LARGE SCALE GENOMIC DNA]</scope>
    <source>
        <strain evidence="9 10">Mel28</strain>
    </source>
</reference>
<feature type="transmembrane region" description="Helical" evidence="8">
    <location>
        <begin position="62"/>
        <end position="84"/>
    </location>
</feature>
<comment type="subcellular location">
    <subcellularLocation>
        <location evidence="1">Membrane</location>
        <topology evidence="1">Multi-pass membrane protein</topology>
    </subcellularLocation>
</comment>
<evidence type="ECO:0000256" key="3">
    <source>
        <dbReference type="ARBA" id="ARBA00022989"/>
    </source>
</evidence>
<keyword evidence="10" id="KW-1185">Reference proteome</keyword>
<feature type="transmembrane region" description="Helical" evidence="8">
    <location>
        <begin position="90"/>
        <end position="112"/>
    </location>
</feature>
<evidence type="ECO:0000256" key="8">
    <source>
        <dbReference type="SAM" id="Phobius"/>
    </source>
</evidence>
<dbReference type="HOGENOM" id="CLU_019699_3_2_1"/>
<evidence type="ECO:0000256" key="6">
    <source>
        <dbReference type="ARBA" id="ARBA00050768"/>
    </source>
</evidence>
<feature type="transmembrane region" description="Helical" evidence="8">
    <location>
        <begin position="12"/>
        <end position="41"/>
    </location>
</feature>
<dbReference type="GO" id="GO:0015174">
    <property type="term" value="F:basic amino acid transmembrane transporter activity"/>
    <property type="evidence" value="ECO:0007669"/>
    <property type="project" value="TreeGrafter"/>
</dbReference>
<evidence type="ECO:0000256" key="5">
    <source>
        <dbReference type="ARBA" id="ARBA00038039"/>
    </source>
</evidence>
<dbReference type="KEGG" id="tml:GSTUM_00007380001"/>
<dbReference type="InterPro" id="IPR051415">
    <property type="entry name" value="LAAT-1"/>
</dbReference>
<dbReference type="SMART" id="SM00679">
    <property type="entry name" value="CTNS"/>
    <property type="match status" value="2"/>
</dbReference>
<evidence type="ECO:0000313" key="9">
    <source>
        <dbReference type="EMBL" id="CAZ83613.1"/>
    </source>
</evidence>
<feature type="region of interest" description="Disordered" evidence="7">
    <location>
        <begin position="130"/>
        <end position="151"/>
    </location>
</feature>
<dbReference type="eggNOG" id="KOG2913">
    <property type="taxonomic scope" value="Eukaryota"/>
</dbReference>
<dbReference type="PANTHER" id="PTHR16201">
    <property type="entry name" value="SEVEN TRANSMEMBRANE PROTEIN 1-RELATED"/>
    <property type="match status" value="1"/>
</dbReference>
<dbReference type="Proteomes" id="UP000006911">
    <property type="component" value="Unassembled WGS sequence"/>
</dbReference>